<feature type="chain" id="PRO_5036779539" description="Right handed beta helix domain-containing protein" evidence="1">
    <location>
        <begin position="24"/>
        <end position="486"/>
    </location>
</feature>
<organism evidence="2 3">
    <name type="scientific">Aureispira anguillae</name>
    <dbReference type="NCBI Taxonomy" id="2864201"/>
    <lineage>
        <taxon>Bacteria</taxon>
        <taxon>Pseudomonadati</taxon>
        <taxon>Bacteroidota</taxon>
        <taxon>Saprospiria</taxon>
        <taxon>Saprospirales</taxon>
        <taxon>Saprospiraceae</taxon>
        <taxon>Aureispira</taxon>
    </lineage>
</organism>
<evidence type="ECO:0008006" key="4">
    <source>
        <dbReference type="Google" id="ProtNLM"/>
    </source>
</evidence>
<evidence type="ECO:0000313" key="3">
    <source>
        <dbReference type="Proteomes" id="UP001060919"/>
    </source>
</evidence>
<dbReference type="EMBL" id="AP026867">
    <property type="protein sequence ID" value="BDS13858.1"/>
    <property type="molecule type" value="Genomic_DNA"/>
</dbReference>
<dbReference type="Proteomes" id="UP001060919">
    <property type="component" value="Chromosome"/>
</dbReference>
<keyword evidence="3" id="KW-1185">Reference proteome</keyword>
<feature type="signal peptide" evidence="1">
    <location>
        <begin position="1"/>
        <end position="23"/>
    </location>
</feature>
<proteinExistence type="predicted"/>
<dbReference type="RefSeq" id="WP_264789108.1">
    <property type="nucleotide sequence ID" value="NZ_AP026867.1"/>
</dbReference>
<dbReference type="AlphaFoldDB" id="A0A915YIK4"/>
<reference evidence="2" key="1">
    <citation type="submission" date="2022-09" db="EMBL/GenBank/DDBJ databases">
        <title>Aureispira anguillicida sp. nov., isolated from Leptocephalus of Japanese eel Anguilla japonica.</title>
        <authorList>
            <person name="Yuasa K."/>
            <person name="Mekata T."/>
            <person name="Ikunari K."/>
        </authorList>
    </citation>
    <scope>NUCLEOTIDE SEQUENCE</scope>
    <source>
        <strain evidence="2">EL160426</strain>
    </source>
</reference>
<dbReference type="KEGG" id="aup:AsAng_0046200"/>
<evidence type="ECO:0000313" key="2">
    <source>
        <dbReference type="EMBL" id="BDS13858.1"/>
    </source>
</evidence>
<keyword evidence="1" id="KW-0732">Signal</keyword>
<accession>A0A915YIK4</accession>
<name>A0A915YIK4_9BACT</name>
<sequence length="486" mass="53413">MQFKIFKYSLFIAISALLIQLTACTKNQFITTSGAGLEFSLDTLTFDTVFTNLGNATRRFKVYNPHNQIIRINNVYLGGGNQSDFKINIDGFTGSASSDIEIPAKDSIYIFANVRIDPSNGDAIRLDSILFETDGGGMQKVILHAYGWNANYIGKVGYLTRITSPNQTLTLSNTKPYIFMGIISVDSSSCLVIPGGTEIYMFGGPTTRPGDRAMLYIGHNSCIRSNVGGNLNNPVIFKTHRLEEDYQLITFHHNGIYLSTTSRDNIIHGTIIRNAVDGIFVDSFSTNGSPKLELHNSKIYNVERSGVLGRGGHIQMTNTVIANSNQFNFIGIRGGVYNFAHCTFANVGAGLVSRSEPILSYRNYEIQIINNVETAVSDVGIANFTNCILYGTKNEEIEVLQVPSALNFTYNFTNCLMKVDTFSQNMTDCITNQDPIFVDEDNFDYNIDTTGSPANDAGIVTSLNTDIIGQVRHPIDPAIGAYAIPD</sequence>
<protein>
    <recommendedName>
        <fullName evidence="4">Right handed beta helix domain-containing protein</fullName>
    </recommendedName>
</protein>
<gene>
    <name evidence="2" type="ORF">AsAng_0046200</name>
</gene>
<evidence type="ECO:0000256" key="1">
    <source>
        <dbReference type="SAM" id="SignalP"/>
    </source>
</evidence>